<evidence type="ECO:0000313" key="2">
    <source>
        <dbReference type="Proteomes" id="UP001209878"/>
    </source>
</evidence>
<dbReference type="Proteomes" id="UP001209878">
    <property type="component" value="Unassembled WGS sequence"/>
</dbReference>
<organism evidence="1 2">
    <name type="scientific">Ridgeia piscesae</name>
    <name type="common">Tubeworm</name>
    <dbReference type="NCBI Taxonomy" id="27915"/>
    <lineage>
        <taxon>Eukaryota</taxon>
        <taxon>Metazoa</taxon>
        <taxon>Spiralia</taxon>
        <taxon>Lophotrochozoa</taxon>
        <taxon>Annelida</taxon>
        <taxon>Polychaeta</taxon>
        <taxon>Sedentaria</taxon>
        <taxon>Canalipalpata</taxon>
        <taxon>Sabellida</taxon>
        <taxon>Siboglinidae</taxon>
        <taxon>Ridgeia</taxon>
    </lineage>
</organism>
<evidence type="ECO:0000313" key="1">
    <source>
        <dbReference type="EMBL" id="KAK2182408.1"/>
    </source>
</evidence>
<gene>
    <name evidence="1" type="ORF">NP493_356g02065</name>
</gene>
<dbReference type="AlphaFoldDB" id="A0AAD9NVH0"/>
<accession>A0AAD9NVH0</accession>
<proteinExistence type="predicted"/>
<sequence length="139" mass="15125">MSGVCLLYKSFCLSGTNTLPRVRSTITLDSPDTPGSHSTLLFVSSHVPSTILAWPPLGPPSTPVFPCHFSWDFCIGPLVYESELPYPLPSSFFSTSYLRANIPFVVALPGLADCIPDDQLMHVTVETQVIGDGLHDVFK</sequence>
<dbReference type="EMBL" id="JAODUO010000355">
    <property type="protein sequence ID" value="KAK2182408.1"/>
    <property type="molecule type" value="Genomic_DNA"/>
</dbReference>
<protein>
    <submittedName>
        <fullName evidence="1">Uncharacterized protein</fullName>
    </submittedName>
</protein>
<keyword evidence="2" id="KW-1185">Reference proteome</keyword>
<comment type="caution">
    <text evidence="1">The sequence shown here is derived from an EMBL/GenBank/DDBJ whole genome shotgun (WGS) entry which is preliminary data.</text>
</comment>
<reference evidence="1" key="1">
    <citation type="journal article" date="2023" name="Mol. Biol. Evol.">
        <title>Third-Generation Sequencing Reveals the Adaptive Role of the Epigenome in Three Deep-Sea Polychaetes.</title>
        <authorList>
            <person name="Perez M."/>
            <person name="Aroh O."/>
            <person name="Sun Y."/>
            <person name="Lan Y."/>
            <person name="Juniper S.K."/>
            <person name="Young C.R."/>
            <person name="Angers B."/>
            <person name="Qian P.Y."/>
        </authorList>
    </citation>
    <scope>NUCLEOTIDE SEQUENCE</scope>
    <source>
        <strain evidence="1">R07B-5</strain>
    </source>
</reference>
<name>A0AAD9NVH0_RIDPI</name>